<dbReference type="PROSITE" id="PS50405">
    <property type="entry name" value="GST_CTER"/>
    <property type="match status" value="1"/>
</dbReference>
<dbReference type="CDD" id="cd03183">
    <property type="entry name" value="GST_C_Theta"/>
    <property type="match status" value="1"/>
</dbReference>
<dbReference type="SUPFAM" id="SSF52833">
    <property type="entry name" value="Thioredoxin-like"/>
    <property type="match status" value="1"/>
</dbReference>
<organism evidence="10 11">
    <name type="scientific">Grallaria varia</name>
    <name type="common">variegated antpitta</name>
    <dbReference type="NCBI Taxonomy" id="117165"/>
    <lineage>
        <taxon>Eukaryota</taxon>
        <taxon>Metazoa</taxon>
        <taxon>Chordata</taxon>
        <taxon>Craniata</taxon>
        <taxon>Vertebrata</taxon>
        <taxon>Euteleostomi</taxon>
        <taxon>Archelosauria</taxon>
        <taxon>Archosauria</taxon>
        <taxon>Dinosauria</taxon>
        <taxon>Saurischia</taxon>
        <taxon>Theropoda</taxon>
        <taxon>Coelurosauria</taxon>
        <taxon>Aves</taxon>
        <taxon>Neognathae</taxon>
        <taxon>Neoaves</taxon>
        <taxon>Telluraves</taxon>
        <taxon>Australaves</taxon>
        <taxon>Passeriformes</taxon>
        <taxon>Formicariidae</taxon>
        <taxon>Grallaria</taxon>
    </lineage>
</organism>
<comment type="subunit">
    <text evidence="3">Homodimer.</text>
</comment>
<dbReference type="InterPro" id="IPR040075">
    <property type="entry name" value="GST_N_Theta"/>
</dbReference>
<dbReference type="InterPro" id="IPR051369">
    <property type="entry name" value="GST_Theta"/>
</dbReference>
<dbReference type="Proteomes" id="UP000591535">
    <property type="component" value="Unassembled WGS sequence"/>
</dbReference>
<evidence type="ECO:0000313" key="10">
    <source>
        <dbReference type="EMBL" id="NXG26191.1"/>
    </source>
</evidence>
<dbReference type="InterPro" id="IPR004046">
    <property type="entry name" value="GST_C"/>
</dbReference>
<feature type="domain" description="GST C-terminal" evidence="9">
    <location>
        <begin position="88"/>
        <end position="231"/>
    </location>
</feature>
<dbReference type="PANTHER" id="PTHR43917:SF9">
    <property type="entry name" value="GLUTATHIONE S-TRANSFERASE THETA-1"/>
    <property type="match status" value="1"/>
</dbReference>
<comment type="caution">
    <text evidence="10">The sequence shown here is derived from an EMBL/GenBank/DDBJ whole genome shotgun (WGS) entry which is preliminary data.</text>
</comment>
<feature type="non-terminal residue" evidence="10">
    <location>
        <position position="242"/>
    </location>
</feature>
<comment type="subcellular location">
    <subcellularLocation>
        <location evidence="1">Cytoplasm</location>
    </subcellularLocation>
</comment>
<dbReference type="Pfam" id="PF00043">
    <property type="entry name" value="GST_C"/>
    <property type="match status" value="1"/>
</dbReference>
<dbReference type="CDD" id="cd03050">
    <property type="entry name" value="GST_N_Theta"/>
    <property type="match status" value="1"/>
</dbReference>
<dbReference type="Pfam" id="PF02798">
    <property type="entry name" value="GST_N"/>
    <property type="match status" value="1"/>
</dbReference>
<keyword evidence="5" id="KW-0963">Cytoplasm</keyword>
<dbReference type="PROSITE" id="PS50404">
    <property type="entry name" value="GST_NTER"/>
    <property type="match status" value="1"/>
</dbReference>
<evidence type="ECO:0000256" key="5">
    <source>
        <dbReference type="ARBA" id="ARBA00022490"/>
    </source>
</evidence>
<feature type="non-terminal residue" evidence="10">
    <location>
        <position position="1"/>
    </location>
</feature>
<dbReference type="SFLD" id="SFLDG00358">
    <property type="entry name" value="Main_(cytGST)"/>
    <property type="match status" value="1"/>
</dbReference>
<name>A0A7K9ADI4_9PASS</name>
<dbReference type="GO" id="GO:0004364">
    <property type="term" value="F:glutathione transferase activity"/>
    <property type="evidence" value="ECO:0007669"/>
    <property type="project" value="UniProtKB-EC"/>
</dbReference>
<dbReference type="Gene3D" id="1.20.1050.10">
    <property type="match status" value="1"/>
</dbReference>
<evidence type="ECO:0000256" key="3">
    <source>
        <dbReference type="ARBA" id="ARBA00011738"/>
    </source>
</evidence>
<dbReference type="InterPro" id="IPR010987">
    <property type="entry name" value="Glutathione-S-Trfase_C-like"/>
</dbReference>
<dbReference type="AlphaFoldDB" id="A0A7K9ADI4"/>
<dbReference type="InterPro" id="IPR040079">
    <property type="entry name" value="Glutathione_S-Trfase"/>
</dbReference>
<evidence type="ECO:0000313" key="11">
    <source>
        <dbReference type="Proteomes" id="UP000591535"/>
    </source>
</evidence>
<keyword evidence="6 10" id="KW-0808">Transferase</keyword>
<evidence type="ECO:0000259" key="8">
    <source>
        <dbReference type="PROSITE" id="PS50404"/>
    </source>
</evidence>
<dbReference type="Gene3D" id="3.40.30.10">
    <property type="entry name" value="Glutaredoxin"/>
    <property type="match status" value="1"/>
</dbReference>
<dbReference type="GO" id="GO:0006749">
    <property type="term" value="P:glutathione metabolic process"/>
    <property type="evidence" value="ECO:0007669"/>
    <property type="project" value="TreeGrafter"/>
</dbReference>
<dbReference type="InterPro" id="IPR040077">
    <property type="entry name" value="GST_C_Theta"/>
</dbReference>
<dbReference type="SFLD" id="SFLDG01153">
    <property type="entry name" value="Main.4:_Theta-like"/>
    <property type="match status" value="1"/>
</dbReference>
<evidence type="ECO:0000256" key="6">
    <source>
        <dbReference type="ARBA" id="ARBA00022679"/>
    </source>
</evidence>
<dbReference type="SFLD" id="SFLDS00019">
    <property type="entry name" value="Glutathione_Transferase_(cytos"/>
    <property type="match status" value="1"/>
</dbReference>
<dbReference type="InterPro" id="IPR036282">
    <property type="entry name" value="Glutathione-S-Trfase_C_sf"/>
</dbReference>
<comment type="similarity">
    <text evidence="2">Belongs to the GST superfamily. Theta family.</text>
</comment>
<evidence type="ECO:0000259" key="9">
    <source>
        <dbReference type="PROSITE" id="PS50405"/>
    </source>
</evidence>
<dbReference type="SUPFAM" id="SSF47616">
    <property type="entry name" value="GST C-terminal domain-like"/>
    <property type="match status" value="1"/>
</dbReference>
<evidence type="ECO:0000256" key="2">
    <source>
        <dbReference type="ARBA" id="ARBA00009899"/>
    </source>
</evidence>
<proteinExistence type="inferred from homology"/>
<gene>
    <name evidence="10" type="primary">Gstt1_1</name>
    <name evidence="10" type="ORF">GRAVAR_R10475</name>
</gene>
<dbReference type="FunFam" id="1.20.1050.10:FF:000008">
    <property type="entry name" value="Glutathione S-transferase theta-1"/>
    <property type="match status" value="1"/>
</dbReference>
<dbReference type="InterPro" id="IPR036249">
    <property type="entry name" value="Thioredoxin-like_sf"/>
</dbReference>
<accession>A0A7K9ADI4</accession>
<dbReference type="EMBL" id="VWZG01013353">
    <property type="protein sequence ID" value="NXG26191.1"/>
    <property type="molecule type" value="Genomic_DNA"/>
</dbReference>
<dbReference type="GO" id="GO:0005737">
    <property type="term" value="C:cytoplasm"/>
    <property type="evidence" value="ECO:0007669"/>
    <property type="project" value="UniProtKB-SubCell"/>
</dbReference>
<feature type="domain" description="GST N-terminal" evidence="8">
    <location>
        <begin position="1"/>
        <end position="82"/>
    </location>
</feature>
<dbReference type="PANTHER" id="PTHR43917">
    <property type="match status" value="1"/>
</dbReference>
<protein>
    <recommendedName>
        <fullName evidence="4">glutathione transferase</fullName>
        <ecNumber evidence="4">2.5.1.18</ecNumber>
    </recommendedName>
</protein>
<comment type="catalytic activity">
    <reaction evidence="7">
        <text>RX + glutathione = an S-substituted glutathione + a halide anion + H(+)</text>
        <dbReference type="Rhea" id="RHEA:16437"/>
        <dbReference type="ChEBI" id="CHEBI:15378"/>
        <dbReference type="ChEBI" id="CHEBI:16042"/>
        <dbReference type="ChEBI" id="CHEBI:17792"/>
        <dbReference type="ChEBI" id="CHEBI:57925"/>
        <dbReference type="ChEBI" id="CHEBI:90779"/>
        <dbReference type="EC" id="2.5.1.18"/>
    </reaction>
</comment>
<sequence length="242" mass="27886">MGLELYLDLLSQPCRALYIFARSNNIPFEFKRVQLVKGQHKTEEFRKVNVLMKVPALRDGSFTLAESIAILLYLAQKFKTPDHWYPSDLQKRARVDEYLSWQHTNIRAKGSKVFLTKVLLPLLTGQPLPTEKLEVAIEELNVVLKQFEEKFLQDKPFIAGSKISLADLVALVLSLSLQPVCAGYDLFEERPKLAEWRRRVEEAVGKQLFQEAHEGVMNIKSLTTDQFAPELLENFKQQLLKQ</sequence>
<keyword evidence="11" id="KW-1185">Reference proteome</keyword>
<evidence type="ECO:0000256" key="7">
    <source>
        <dbReference type="ARBA" id="ARBA00047960"/>
    </source>
</evidence>
<reference evidence="10 11" key="1">
    <citation type="submission" date="2019-09" db="EMBL/GenBank/DDBJ databases">
        <title>Bird 10,000 Genomes (B10K) Project - Family phase.</title>
        <authorList>
            <person name="Zhang G."/>
        </authorList>
    </citation>
    <scope>NUCLEOTIDE SEQUENCE [LARGE SCALE GENOMIC DNA]</scope>
    <source>
        <strain evidence="10">B10K-DU-001-02</strain>
        <tissue evidence="10">Muscle</tissue>
    </source>
</reference>
<evidence type="ECO:0000256" key="4">
    <source>
        <dbReference type="ARBA" id="ARBA00012452"/>
    </source>
</evidence>
<dbReference type="InterPro" id="IPR004045">
    <property type="entry name" value="Glutathione_S-Trfase_N"/>
</dbReference>
<evidence type="ECO:0000256" key="1">
    <source>
        <dbReference type="ARBA" id="ARBA00004496"/>
    </source>
</evidence>
<dbReference type="EC" id="2.5.1.18" evidence="4"/>
<dbReference type="FunFam" id="3.40.30.10:FF:000401">
    <property type="entry name" value="Glutathione S-transferase theta 1"/>
    <property type="match status" value="1"/>
</dbReference>